<proteinExistence type="predicted"/>
<reference evidence="3" key="1">
    <citation type="submission" date="2022-10" db="EMBL/GenBank/DDBJ databases">
        <title>Genome assembly of Pristionchus species.</title>
        <authorList>
            <person name="Yoshida K."/>
            <person name="Sommer R.J."/>
        </authorList>
    </citation>
    <scope>NUCLEOTIDE SEQUENCE [LARGE SCALE GENOMIC DNA]</scope>
    <source>
        <strain evidence="3">RS5460</strain>
    </source>
</reference>
<feature type="non-terminal residue" evidence="2">
    <location>
        <position position="1"/>
    </location>
</feature>
<sequence length="251" mass="28366">NTVALPTDFSSSIILESLEYRHKVKCDISSFRMNDHPIAGQRLYYPLQDPMRGRCDIANYRLVKIEGAKKDIVPECKDGKWEVNSKEVDFSSVPARCEPRPNQMRLSCSGHAPPAEILCGVKCGSLKKNMFECIMKGTDMHVLDESLKWNRVDKIVCTEHGYVSMYKNEEPRRLSVDAKVQCKVREEDLISSSFFLAISQWWAVLIGFAIFALIFGGILKGCLVMFTKWEAKVQQIGPVKSHGPWGSGRTS</sequence>
<keyword evidence="3" id="KW-1185">Reference proteome</keyword>
<gene>
    <name evidence="2" type="ORF">PMAYCL1PPCAC_30853</name>
</gene>
<keyword evidence="1" id="KW-1133">Transmembrane helix</keyword>
<evidence type="ECO:0000313" key="3">
    <source>
        <dbReference type="Proteomes" id="UP001328107"/>
    </source>
</evidence>
<organism evidence="2 3">
    <name type="scientific">Pristionchus mayeri</name>
    <dbReference type="NCBI Taxonomy" id="1317129"/>
    <lineage>
        <taxon>Eukaryota</taxon>
        <taxon>Metazoa</taxon>
        <taxon>Ecdysozoa</taxon>
        <taxon>Nematoda</taxon>
        <taxon>Chromadorea</taxon>
        <taxon>Rhabditida</taxon>
        <taxon>Rhabditina</taxon>
        <taxon>Diplogasteromorpha</taxon>
        <taxon>Diplogasteroidea</taxon>
        <taxon>Neodiplogasteridae</taxon>
        <taxon>Pristionchus</taxon>
    </lineage>
</organism>
<evidence type="ECO:0000313" key="2">
    <source>
        <dbReference type="EMBL" id="GMR60658.1"/>
    </source>
</evidence>
<dbReference type="Proteomes" id="UP001328107">
    <property type="component" value="Unassembled WGS sequence"/>
</dbReference>
<keyword evidence="1" id="KW-0472">Membrane</keyword>
<name>A0AAN5IC30_9BILA</name>
<dbReference type="EMBL" id="BTRK01000006">
    <property type="protein sequence ID" value="GMR60658.1"/>
    <property type="molecule type" value="Genomic_DNA"/>
</dbReference>
<comment type="caution">
    <text evidence="2">The sequence shown here is derived from an EMBL/GenBank/DDBJ whole genome shotgun (WGS) entry which is preliminary data.</text>
</comment>
<dbReference type="AlphaFoldDB" id="A0AAN5IC30"/>
<accession>A0AAN5IC30</accession>
<protein>
    <submittedName>
        <fullName evidence="2">Uncharacterized protein</fullName>
    </submittedName>
</protein>
<keyword evidence="1" id="KW-0812">Transmembrane</keyword>
<evidence type="ECO:0000256" key="1">
    <source>
        <dbReference type="SAM" id="Phobius"/>
    </source>
</evidence>
<feature type="transmembrane region" description="Helical" evidence="1">
    <location>
        <begin position="201"/>
        <end position="226"/>
    </location>
</feature>
<feature type="non-terminal residue" evidence="2">
    <location>
        <position position="251"/>
    </location>
</feature>